<dbReference type="EMBL" id="SSTE01019907">
    <property type="protein sequence ID" value="KAA0035593.1"/>
    <property type="molecule type" value="Genomic_DNA"/>
</dbReference>
<evidence type="ECO:0000313" key="4">
    <source>
        <dbReference type="Proteomes" id="UP000321393"/>
    </source>
</evidence>
<feature type="transmembrane region" description="Helical" evidence="1">
    <location>
        <begin position="92"/>
        <end position="113"/>
    </location>
</feature>
<sequence>MECTHALQTPTGHEEVRTVLFSMESGKTPGLDDFFCGPTWNVVGEHFLMLFFISLTLVIFPHGINANTITLIPKHCGAEWMKDFRPILCLRFWQIGIAASVTSLISIMINGTLEEFFLGKKRLRQGDTLSLFLIVMVMNRPHKSFQFHQCCGKFVELLGLVSNLGKSSMFVARIDSEAATLLADSMSFALGHLLVCYLGLPLLSAWVKVYVLKKGRCGLLIVGWVDLGDFGLTYPSMIDERAYLIEGGVDLGRALCDLGTWINLMPLSIFKKLGIGKAQWTKMALKFADRSIACVPRARLKMYWSRWDYWKEEVSVELFSSKEFIEEEYPKLFWKKSIIGSDTWKFESLDMQTKGNRKNKSLVEESLELELKPLPTHLKYEYLRESDTLSIIISAQLNVVTEKTLLKILKCQKKAIGWILRKFNV</sequence>
<gene>
    <name evidence="3" type="ORF">E5676_scaffold455G001680</name>
    <name evidence="2" type="ORF">E6C27_scaffold285G002670</name>
</gene>
<name>A0A5A7SYD9_CUCMM</name>
<dbReference type="Proteomes" id="UP000321393">
    <property type="component" value="Unassembled WGS sequence"/>
</dbReference>
<evidence type="ECO:0000313" key="2">
    <source>
        <dbReference type="EMBL" id="KAA0035593.1"/>
    </source>
</evidence>
<protein>
    <submittedName>
        <fullName evidence="2 3">Non-LTR retroelement reverse transcriptase</fullName>
    </submittedName>
</protein>
<evidence type="ECO:0000313" key="3">
    <source>
        <dbReference type="EMBL" id="TYK30943.1"/>
    </source>
</evidence>
<dbReference type="PANTHER" id="PTHR33067:SF39">
    <property type="entry name" value="TRANSCRIPTION FACTOR INTERACTOR AND REGULATOR CCHC(ZN) FAMILY"/>
    <property type="match status" value="1"/>
</dbReference>
<dbReference type="PANTHER" id="PTHR33067">
    <property type="entry name" value="RNA-DIRECTED DNA POLYMERASE-RELATED"/>
    <property type="match status" value="1"/>
</dbReference>
<dbReference type="AlphaFoldDB" id="A0A5A7SYD9"/>
<keyword evidence="1" id="KW-0472">Membrane</keyword>
<feature type="transmembrane region" description="Helical" evidence="1">
    <location>
        <begin position="189"/>
        <end position="211"/>
    </location>
</feature>
<reference evidence="4 5" key="1">
    <citation type="submission" date="2019-08" db="EMBL/GenBank/DDBJ databases">
        <title>Draft genome sequences of two oriental melons (Cucumis melo L. var makuwa).</title>
        <authorList>
            <person name="Kwon S.-Y."/>
        </authorList>
    </citation>
    <scope>NUCLEOTIDE SEQUENCE [LARGE SCALE GENOMIC DNA]</scope>
    <source>
        <strain evidence="5">cv. Chang Bougi</strain>
        <strain evidence="4">cv. SW 3</strain>
        <tissue evidence="2">Leaf</tissue>
    </source>
</reference>
<comment type="caution">
    <text evidence="2">The sequence shown here is derived from an EMBL/GenBank/DDBJ whole genome shotgun (WGS) entry which is preliminary data.</text>
</comment>
<keyword evidence="2" id="KW-0695">RNA-directed DNA polymerase</keyword>
<proteinExistence type="predicted"/>
<organism evidence="2 4">
    <name type="scientific">Cucumis melo var. makuwa</name>
    <name type="common">Oriental melon</name>
    <dbReference type="NCBI Taxonomy" id="1194695"/>
    <lineage>
        <taxon>Eukaryota</taxon>
        <taxon>Viridiplantae</taxon>
        <taxon>Streptophyta</taxon>
        <taxon>Embryophyta</taxon>
        <taxon>Tracheophyta</taxon>
        <taxon>Spermatophyta</taxon>
        <taxon>Magnoliopsida</taxon>
        <taxon>eudicotyledons</taxon>
        <taxon>Gunneridae</taxon>
        <taxon>Pentapetalae</taxon>
        <taxon>rosids</taxon>
        <taxon>fabids</taxon>
        <taxon>Cucurbitales</taxon>
        <taxon>Cucurbitaceae</taxon>
        <taxon>Benincaseae</taxon>
        <taxon>Cucumis</taxon>
    </lineage>
</organism>
<accession>A0A5A7SYD9</accession>
<feature type="transmembrane region" description="Helical" evidence="1">
    <location>
        <begin position="47"/>
        <end position="72"/>
    </location>
</feature>
<keyword evidence="1" id="KW-0812">Transmembrane</keyword>
<evidence type="ECO:0000256" key="1">
    <source>
        <dbReference type="SAM" id="Phobius"/>
    </source>
</evidence>
<keyword evidence="1" id="KW-1133">Transmembrane helix</keyword>
<keyword evidence="2" id="KW-0548">Nucleotidyltransferase</keyword>
<keyword evidence="2" id="KW-0808">Transferase</keyword>
<dbReference type="EMBL" id="SSTD01000141">
    <property type="protein sequence ID" value="TYK30943.1"/>
    <property type="molecule type" value="Genomic_DNA"/>
</dbReference>
<dbReference type="Proteomes" id="UP000321947">
    <property type="component" value="Unassembled WGS sequence"/>
</dbReference>
<dbReference type="OrthoDB" id="1938625at2759"/>
<evidence type="ECO:0000313" key="5">
    <source>
        <dbReference type="Proteomes" id="UP000321947"/>
    </source>
</evidence>
<dbReference type="GO" id="GO:0003964">
    <property type="term" value="F:RNA-directed DNA polymerase activity"/>
    <property type="evidence" value="ECO:0007669"/>
    <property type="project" value="UniProtKB-KW"/>
</dbReference>